<name>A0ACC3AC86_9EURO</name>
<reference evidence="1" key="1">
    <citation type="submission" date="2022-10" db="EMBL/GenBank/DDBJ databases">
        <title>Culturing micro-colonial fungi from biological soil crusts in the Mojave desert and describing Neophaeococcomyces mojavensis, and introducing the new genera and species Taxawa tesnikishii.</title>
        <authorList>
            <person name="Kurbessoian T."/>
            <person name="Stajich J.E."/>
        </authorList>
    </citation>
    <scope>NUCLEOTIDE SEQUENCE</scope>
    <source>
        <strain evidence="1">JES_112</strain>
    </source>
</reference>
<organism evidence="1 2">
    <name type="scientific">Neophaeococcomyces mojaviensis</name>
    <dbReference type="NCBI Taxonomy" id="3383035"/>
    <lineage>
        <taxon>Eukaryota</taxon>
        <taxon>Fungi</taxon>
        <taxon>Dikarya</taxon>
        <taxon>Ascomycota</taxon>
        <taxon>Pezizomycotina</taxon>
        <taxon>Eurotiomycetes</taxon>
        <taxon>Chaetothyriomycetidae</taxon>
        <taxon>Chaetothyriales</taxon>
        <taxon>Chaetothyriales incertae sedis</taxon>
        <taxon>Neophaeococcomyces</taxon>
    </lineage>
</organism>
<gene>
    <name evidence="1" type="ORF">H2198_003158</name>
</gene>
<accession>A0ACC3AC86</accession>
<sequence>MSSIMQSAFLAGILLVQNAAAHGWVQGILAEGKYYPGQSHWSTDVSPGWKADNGDTGFATSLTDQNIICHNNAVPGTIYVAVNAGSKIELQWNTWPDSHKGPMLDYLAPCGDDCTTVDKTGLQFTKIEESGLIDGTSNPQHWASDDLIANNFTWVTTIPAEIAPGKYVLRHETIALHSAGTEGGAQAYPQCINLEISGSGTNSLSSGTLGTKLYTPTDPGILINIYRTLTSYQIPGPSVMAGGSSGSSSASATASTSVSATRPVSTSSKSVAVSATPTSKINAVSSTSTAAPTTNGSSGSTPTASATIGGRKFICYEEF</sequence>
<dbReference type="Proteomes" id="UP001172386">
    <property type="component" value="Unassembled WGS sequence"/>
</dbReference>
<evidence type="ECO:0000313" key="2">
    <source>
        <dbReference type="Proteomes" id="UP001172386"/>
    </source>
</evidence>
<protein>
    <submittedName>
        <fullName evidence="1">Uncharacterized protein</fullName>
    </submittedName>
</protein>
<dbReference type="EMBL" id="JAPDRQ010000040">
    <property type="protein sequence ID" value="KAJ9659429.1"/>
    <property type="molecule type" value="Genomic_DNA"/>
</dbReference>
<comment type="caution">
    <text evidence="1">The sequence shown here is derived from an EMBL/GenBank/DDBJ whole genome shotgun (WGS) entry which is preliminary data.</text>
</comment>
<proteinExistence type="predicted"/>
<evidence type="ECO:0000313" key="1">
    <source>
        <dbReference type="EMBL" id="KAJ9659429.1"/>
    </source>
</evidence>
<keyword evidence="2" id="KW-1185">Reference proteome</keyword>